<keyword evidence="3 10" id="KW-0813">Transport</keyword>
<accession>A0A2U9ICU3</accession>
<evidence type="ECO:0000256" key="3">
    <source>
        <dbReference type="ARBA" id="ARBA00022448"/>
    </source>
</evidence>
<evidence type="ECO:0000256" key="6">
    <source>
        <dbReference type="ARBA" id="ARBA00023065"/>
    </source>
</evidence>
<feature type="transmembrane region" description="Helical" evidence="10">
    <location>
        <begin position="306"/>
        <end position="327"/>
    </location>
</feature>
<dbReference type="GO" id="GO:0033179">
    <property type="term" value="C:proton-transporting V-type ATPase, V0 domain"/>
    <property type="evidence" value="ECO:0007669"/>
    <property type="project" value="InterPro"/>
</dbReference>
<comment type="function">
    <text evidence="8">Component of the A-type ATP synthase that produces ATP from ADP in the presence of a proton gradient across the membrane.</text>
</comment>
<feature type="transmembrane region" description="Helical" evidence="10">
    <location>
        <begin position="381"/>
        <end position="400"/>
    </location>
</feature>
<gene>
    <name evidence="12" type="ORF">DFR85_03590</name>
</gene>
<dbReference type="PANTHER" id="PTHR11629">
    <property type="entry name" value="VACUOLAR PROTON ATPASES"/>
    <property type="match status" value="1"/>
</dbReference>
<dbReference type="OrthoDB" id="85892at2157"/>
<evidence type="ECO:0000256" key="2">
    <source>
        <dbReference type="ARBA" id="ARBA00009904"/>
    </source>
</evidence>
<protein>
    <recommendedName>
        <fullName evidence="9 10">A-type ATP synthase subunit I</fullName>
    </recommendedName>
</protein>
<keyword evidence="5 10" id="KW-1133">Transmembrane helix</keyword>
<keyword evidence="6 10" id="KW-0406">Ion transport</keyword>
<feature type="transmembrane region" description="Helical" evidence="10">
    <location>
        <begin position="477"/>
        <end position="497"/>
    </location>
</feature>
<evidence type="ECO:0000256" key="7">
    <source>
        <dbReference type="ARBA" id="ARBA00023136"/>
    </source>
</evidence>
<proteinExistence type="inferred from homology"/>
<sequence length="626" mass="71989">MGLIFPDDMERVFILSNIDSSEKMIMDILVFGDFQPEDPVYSSTFPRIEHTDEYLGIVHDYTFKIKEIIDFYGIPYKKCGEIIFSSLENVLKEIFDESEKYVKNVYEKISQERELKEEIIKTYEELEENRVEEKLVYLDKILSEEKEISNYLKNIRKDVEISIISLYNKLLTMENYFKIMSKARRSEYFFFLEGYIRSKSIPKLIEIFNKKYPHKVLIEREKPSKYEMKEEPPTAFSLPRVLKPFEIIAGIYGTPSYWEINPTVLFAFTFPIFFALMFPDSGDGIIVLIFSIFLYRYSKRKNNDQLAQISEVLGISSFLSIIIGMFIREFFGPLLIEGTRELLPSVPQTTVGPLYYVWPISPSIASKLSFIIPFGNYSEPVFGLIDTMIIAILIGILFMLTGNSLGIYNTLHKSGIRAVLLENIPIFIIYSSIVILFLYGFTDPRNYFGETISILSSLLYVILHFPNNPFQSPQNFISFISVLLVIFGLLYSGYAHFHILTRTKRKRSSASEAFMEGVFEPLLLLMSNTISFIRLLVLGMAHYFLLYAFSYFALMSANTLNTNAILVNPSSLTIIIVGNLLAIGLEGSMAFIQSLRLNLYELGGKFCLCNGRPFSPSVSYVKVSFN</sequence>
<dbReference type="GO" id="GO:0046961">
    <property type="term" value="F:proton-transporting ATPase activity, rotational mechanism"/>
    <property type="evidence" value="ECO:0007669"/>
    <property type="project" value="InterPro"/>
</dbReference>
<dbReference type="GO" id="GO:0051117">
    <property type="term" value="F:ATPase binding"/>
    <property type="evidence" value="ECO:0007669"/>
    <property type="project" value="TreeGrafter"/>
</dbReference>
<evidence type="ECO:0000256" key="9">
    <source>
        <dbReference type="ARBA" id="ARBA00068671"/>
    </source>
</evidence>
<keyword evidence="11" id="KW-0175">Coiled coil</keyword>
<dbReference type="PANTHER" id="PTHR11629:SF63">
    <property type="entry name" value="V-TYPE PROTON ATPASE SUBUNIT A"/>
    <property type="match status" value="1"/>
</dbReference>
<feature type="transmembrane region" description="Helical" evidence="10">
    <location>
        <begin position="264"/>
        <end position="294"/>
    </location>
</feature>
<dbReference type="Pfam" id="PF01496">
    <property type="entry name" value="V_ATPase_I"/>
    <property type="match status" value="1"/>
</dbReference>
<dbReference type="InterPro" id="IPR002490">
    <property type="entry name" value="V-ATPase_116kDa_su"/>
</dbReference>
<feature type="coiled-coil region" evidence="11">
    <location>
        <begin position="106"/>
        <end position="136"/>
    </location>
</feature>
<dbReference type="EMBL" id="CP029289">
    <property type="protein sequence ID" value="AWR93833.1"/>
    <property type="molecule type" value="Genomic_DNA"/>
</dbReference>
<evidence type="ECO:0000256" key="10">
    <source>
        <dbReference type="RuleBase" id="RU361189"/>
    </source>
</evidence>
<evidence type="ECO:0000256" key="1">
    <source>
        <dbReference type="ARBA" id="ARBA00004141"/>
    </source>
</evidence>
<dbReference type="GeneID" id="36831208"/>
<evidence type="ECO:0000256" key="4">
    <source>
        <dbReference type="ARBA" id="ARBA00022692"/>
    </source>
</evidence>
<comment type="subcellular location">
    <subcellularLocation>
        <location evidence="1">Membrane</location>
        <topology evidence="1">Multi-pass membrane protein</topology>
    </subcellularLocation>
</comment>
<evidence type="ECO:0000256" key="11">
    <source>
        <dbReference type="SAM" id="Coils"/>
    </source>
</evidence>
<dbReference type="GO" id="GO:0007035">
    <property type="term" value="P:vacuolar acidification"/>
    <property type="evidence" value="ECO:0007669"/>
    <property type="project" value="TreeGrafter"/>
</dbReference>
<keyword evidence="7 10" id="KW-0472">Membrane</keyword>
<dbReference type="Proteomes" id="UP000248044">
    <property type="component" value="Chromosome"/>
</dbReference>
<feature type="transmembrane region" description="Helical" evidence="10">
    <location>
        <begin position="572"/>
        <end position="592"/>
    </location>
</feature>
<feature type="transmembrane region" description="Helical" evidence="10">
    <location>
        <begin position="420"/>
        <end position="440"/>
    </location>
</feature>
<keyword evidence="4 10" id="KW-0812">Transmembrane</keyword>
<name>A0A2U9ICU3_9CREN</name>
<dbReference type="KEGG" id="abri:DFR85_03590"/>
<reference evidence="12 13" key="1">
    <citation type="submission" date="2018-05" db="EMBL/GenBank/DDBJ databases">
        <title>Complete Genome Sequences of Extremely Thermoacidophilic, Metal-Mobilizing Type-Strain Members of the Archaeal Family Sulfolobaceae: Acidianus brierleyi DSM-1651T, Acidianus sulfidivorans DSM-18786T, Metallosphaera hakonensis DSM-7519T, and Metallosphaera prunae DSM-10039T.</title>
        <authorList>
            <person name="Counts J.A."/>
            <person name="Kelly R.M."/>
        </authorList>
    </citation>
    <scope>NUCLEOTIDE SEQUENCE [LARGE SCALE GENOMIC DNA]</scope>
    <source>
        <strain evidence="12 13">DSM 1651</strain>
    </source>
</reference>
<evidence type="ECO:0000256" key="8">
    <source>
        <dbReference type="ARBA" id="ARBA00059506"/>
    </source>
</evidence>
<dbReference type="GO" id="GO:0016471">
    <property type="term" value="C:vacuolar proton-transporting V-type ATPase complex"/>
    <property type="evidence" value="ECO:0007669"/>
    <property type="project" value="TreeGrafter"/>
</dbReference>
<organism evidence="12 13">
    <name type="scientific">Acidianus brierleyi</name>
    <dbReference type="NCBI Taxonomy" id="41673"/>
    <lineage>
        <taxon>Archaea</taxon>
        <taxon>Thermoproteota</taxon>
        <taxon>Thermoprotei</taxon>
        <taxon>Sulfolobales</taxon>
        <taxon>Sulfolobaceae</taxon>
        <taxon>Acidianus</taxon>
    </lineage>
</organism>
<evidence type="ECO:0000313" key="13">
    <source>
        <dbReference type="Proteomes" id="UP000248044"/>
    </source>
</evidence>
<dbReference type="RefSeq" id="WP_110269717.1">
    <property type="nucleotide sequence ID" value="NZ_CP029289.2"/>
</dbReference>
<keyword evidence="13" id="KW-1185">Reference proteome</keyword>
<evidence type="ECO:0000256" key="5">
    <source>
        <dbReference type="ARBA" id="ARBA00022989"/>
    </source>
</evidence>
<comment type="similarity">
    <text evidence="2 10">Belongs to the V-ATPase 116 kDa subunit family.</text>
</comment>
<evidence type="ECO:0000313" key="12">
    <source>
        <dbReference type="EMBL" id="AWR93833.1"/>
    </source>
</evidence>
<feature type="transmembrane region" description="Helical" evidence="10">
    <location>
        <begin position="532"/>
        <end position="552"/>
    </location>
</feature>
<dbReference type="AlphaFoldDB" id="A0A2U9ICU3"/>